<organism evidence="2 3">
    <name type="scientific">Lophiostoma macrostomum CBS 122681</name>
    <dbReference type="NCBI Taxonomy" id="1314788"/>
    <lineage>
        <taxon>Eukaryota</taxon>
        <taxon>Fungi</taxon>
        <taxon>Dikarya</taxon>
        <taxon>Ascomycota</taxon>
        <taxon>Pezizomycotina</taxon>
        <taxon>Dothideomycetes</taxon>
        <taxon>Pleosporomycetidae</taxon>
        <taxon>Pleosporales</taxon>
        <taxon>Lophiostomataceae</taxon>
        <taxon>Lophiostoma</taxon>
    </lineage>
</organism>
<dbReference type="SMART" id="SM00225">
    <property type="entry name" value="BTB"/>
    <property type="match status" value="1"/>
</dbReference>
<name>A0A6A6TJC9_9PLEO</name>
<dbReference type="OrthoDB" id="1022638at2759"/>
<dbReference type="Proteomes" id="UP000799324">
    <property type="component" value="Unassembled WGS sequence"/>
</dbReference>
<dbReference type="InterPro" id="IPR000210">
    <property type="entry name" value="BTB/POZ_dom"/>
</dbReference>
<dbReference type="PROSITE" id="PS50097">
    <property type="entry name" value="BTB"/>
    <property type="match status" value="1"/>
</dbReference>
<proteinExistence type="predicted"/>
<evidence type="ECO:0000259" key="1">
    <source>
        <dbReference type="PROSITE" id="PS50097"/>
    </source>
</evidence>
<dbReference type="Pfam" id="PF00651">
    <property type="entry name" value="BTB"/>
    <property type="match status" value="1"/>
</dbReference>
<dbReference type="Gene3D" id="3.30.710.10">
    <property type="entry name" value="Potassium Channel Kv1.1, Chain A"/>
    <property type="match status" value="1"/>
</dbReference>
<dbReference type="PANTHER" id="PTHR47843:SF2">
    <property type="entry name" value="BTB DOMAIN-CONTAINING PROTEIN"/>
    <property type="match status" value="1"/>
</dbReference>
<dbReference type="EMBL" id="MU004302">
    <property type="protein sequence ID" value="KAF2659990.1"/>
    <property type="molecule type" value="Genomic_DNA"/>
</dbReference>
<evidence type="ECO:0000313" key="2">
    <source>
        <dbReference type="EMBL" id="KAF2659990.1"/>
    </source>
</evidence>
<dbReference type="SUPFAM" id="SSF54695">
    <property type="entry name" value="POZ domain"/>
    <property type="match status" value="1"/>
</dbReference>
<dbReference type="PANTHER" id="PTHR47843">
    <property type="entry name" value="BTB DOMAIN-CONTAINING PROTEIN-RELATED"/>
    <property type="match status" value="1"/>
</dbReference>
<feature type="domain" description="BTB" evidence="1">
    <location>
        <begin position="28"/>
        <end position="97"/>
    </location>
</feature>
<protein>
    <recommendedName>
        <fullName evidence="1">BTB domain-containing protein</fullName>
    </recommendedName>
</protein>
<dbReference type="CDD" id="cd18186">
    <property type="entry name" value="BTB_POZ_ZBTB_KLHL-like"/>
    <property type="match status" value="1"/>
</dbReference>
<sequence length="251" mass="29085">MTEGPKYAYQLIRNTLRLTNDKYSFDFEVVGVLVGPSGEKFTIHKTLLVTSSSFCKAALSGDWKEAAEKSIKLPDHDAEAFGIYVKWLYTGRMYITKEGDDSTEEKEPGKKKYYSREFSRWLDCYQLGDYLQDPDFKDAAIDSLIDLTIGDKWWPVDLPNYVYPYSTPKSPHRRFVVDLGINCFSKDHVQGIRSAEMPHEYMKDLLVASYEHKEIWTKALSIKSWLESKDACEYHEHKTHGTGCYKTKYGY</sequence>
<gene>
    <name evidence="2" type="ORF">K491DRAFT_590022</name>
</gene>
<dbReference type="AlphaFoldDB" id="A0A6A6TJC9"/>
<dbReference type="InterPro" id="IPR011333">
    <property type="entry name" value="SKP1/BTB/POZ_sf"/>
</dbReference>
<evidence type="ECO:0000313" key="3">
    <source>
        <dbReference type="Proteomes" id="UP000799324"/>
    </source>
</evidence>
<reference evidence="2" key="1">
    <citation type="journal article" date="2020" name="Stud. Mycol.">
        <title>101 Dothideomycetes genomes: a test case for predicting lifestyles and emergence of pathogens.</title>
        <authorList>
            <person name="Haridas S."/>
            <person name="Albert R."/>
            <person name="Binder M."/>
            <person name="Bloem J."/>
            <person name="Labutti K."/>
            <person name="Salamov A."/>
            <person name="Andreopoulos B."/>
            <person name="Baker S."/>
            <person name="Barry K."/>
            <person name="Bills G."/>
            <person name="Bluhm B."/>
            <person name="Cannon C."/>
            <person name="Castanera R."/>
            <person name="Culley D."/>
            <person name="Daum C."/>
            <person name="Ezra D."/>
            <person name="Gonzalez J."/>
            <person name="Henrissat B."/>
            <person name="Kuo A."/>
            <person name="Liang C."/>
            <person name="Lipzen A."/>
            <person name="Lutzoni F."/>
            <person name="Magnuson J."/>
            <person name="Mondo S."/>
            <person name="Nolan M."/>
            <person name="Ohm R."/>
            <person name="Pangilinan J."/>
            <person name="Park H.-J."/>
            <person name="Ramirez L."/>
            <person name="Alfaro M."/>
            <person name="Sun H."/>
            <person name="Tritt A."/>
            <person name="Yoshinaga Y."/>
            <person name="Zwiers L.-H."/>
            <person name="Turgeon B."/>
            <person name="Goodwin S."/>
            <person name="Spatafora J."/>
            <person name="Crous P."/>
            <person name="Grigoriev I."/>
        </authorList>
    </citation>
    <scope>NUCLEOTIDE SEQUENCE</scope>
    <source>
        <strain evidence="2">CBS 122681</strain>
    </source>
</reference>
<keyword evidence="3" id="KW-1185">Reference proteome</keyword>
<accession>A0A6A6TJC9</accession>